<organism evidence="2 3">
    <name type="scientific">Glycomyces paridis</name>
    <dbReference type="NCBI Taxonomy" id="2126555"/>
    <lineage>
        <taxon>Bacteria</taxon>
        <taxon>Bacillati</taxon>
        <taxon>Actinomycetota</taxon>
        <taxon>Actinomycetes</taxon>
        <taxon>Glycomycetales</taxon>
        <taxon>Glycomycetaceae</taxon>
        <taxon>Glycomyces</taxon>
    </lineage>
</organism>
<feature type="transmembrane region" description="Helical" evidence="1">
    <location>
        <begin position="342"/>
        <end position="360"/>
    </location>
</feature>
<evidence type="ECO:0000313" key="3">
    <source>
        <dbReference type="Proteomes" id="UP000305792"/>
    </source>
</evidence>
<dbReference type="AlphaFoldDB" id="A0A4V4HPJ3"/>
<feature type="transmembrane region" description="Helical" evidence="1">
    <location>
        <begin position="427"/>
        <end position="447"/>
    </location>
</feature>
<evidence type="ECO:0000313" key="2">
    <source>
        <dbReference type="EMBL" id="THV30016.1"/>
    </source>
</evidence>
<keyword evidence="3" id="KW-1185">Reference proteome</keyword>
<feature type="transmembrane region" description="Helical" evidence="1">
    <location>
        <begin position="31"/>
        <end position="53"/>
    </location>
</feature>
<dbReference type="EMBL" id="STGX01000004">
    <property type="protein sequence ID" value="THV30016.1"/>
    <property type="molecule type" value="Genomic_DNA"/>
</dbReference>
<feature type="transmembrane region" description="Helical" evidence="1">
    <location>
        <begin position="299"/>
        <end position="321"/>
    </location>
</feature>
<keyword evidence="1" id="KW-0812">Transmembrane</keyword>
<gene>
    <name evidence="2" type="ORF">E9998_06425</name>
</gene>
<sequence length="753" mass="79972">MMRRANASVQLLLIGKAAGTRAEAGGIRFSALMIAAFLLPLGLALPMLAAATLQGRDERAAGFTFTSAEEVDPGASTVLVVDDLDALPNSRQFQVLYLTPLGEDAPLPPGIGRWPQPGEVLLSPKLAELGASFDIDERYGTVVGTINTAELVDPDQLFAYVVPAQPIDRSVADRAPLVEVTAWGTDCDPVASANWLLLKQDYFDLGFYAITVFLVTIPAGVLAFAATRVASHARDRREVLIRLLGGRPRHTVLVALGESWAPVAIGTGAALLGLLALGWTNLDLPYVDFTLSARDVRNAWPWTFGGLAVSFTALMSMTLLVSTGRLQGRAPVTAGGARRHRAVTSLAWGFPICFVIAAWGPSLFPFQSPFFFLLNYIGQLGLIITVAPAVALACAWLAGVAGRLRWVRWRPSLLSSAARVAAYPQATARQLTAVIAAFFVVFFSLAYHSNWTSWVEEDRAAVAPLGGSMAEVRPSNAVFTETETDQFLDRLPTDLSVLAVHVDQGYDDGSESIEMVGDCEALAAFSLECPEGSDTITGTVPDDRLAHWVGLHFPLEAPEISIVSGSATRVPSMVDPENRTTTVLLISTFDGSPIPESDMRIAGTVFQFGVMIDAPGLAETGTTQSEEQSHWIIAFGTIALAVLALASVLGASGEFLRHGRALAPIGVLTGGLRTFRAASAVTVFGPLLVGSAVGVGVGIAASDSLMRPGTTLVRAGIIAPTLLVLFTVTAVMWWWASSVAIREAGRWRPGRGD</sequence>
<reference evidence="2 3" key="1">
    <citation type="journal article" date="2018" name="Int. J. Syst. Evol. Microbiol.">
        <title>Glycomyces paridis sp. nov., isolated from the medicinal plant Paris polyphylla.</title>
        <authorList>
            <person name="Fang X.M."/>
            <person name="Bai J.L."/>
            <person name="Su J."/>
            <person name="Zhao L.L."/>
            <person name="Liu H.Y."/>
            <person name="Ma B.P."/>
            <person name="Zhang Y.Q."/>
            <person name="Yu L.Y."/>
        </authorList>
    </citation>
    <scope>NUCLEOTIDE SEQUENCE [LARGE SCALE GENOMIC DNA]</scope>
    <source>
        <strain evidence="2 3">CPCC 204357</strain>
    </source>
</reference>
<evidence type="ECO:0008006" key="4">
    <source>
        <dbReference type="Google" id="ProtNLM"/>
    </source>
</evidence>
<feature type="transmembrane region" description="Helical" evidence="1">
    <location>
        <begin position="631"/>
        <end position="656"/>
    </location>
</feature>
<keyword evidence="1" id="KW-0472">Membrane</keyword>
<dbReference type="OrthoDB" id="3258069at2"/>
<feature type="transmembrane region" description="Helical" evidence="1">
    <location>
        <begin position="205"/>
        <end position="230"/>
    </location>
</feature>
<evidence type="ECO:0000256" key="1">
    <source>
        <dbReference type="SAM" id="Phobius"/>
    </source>
</evidence>
<feature type="transmembrane region" description="Helical" evidence="1">
    <location>
        <begin position="251"/>
        <end position="279"/>
    </location>
</feature>
<dbReference type="Proteomes" id="UP000305792">
    <property type="component" value="Unassembled WGS sequence"/>
</dbReference>
<feature type="transmembrane region" description="Helical" evidence="1">
    <location>
        <begin position="380"/>
        <end position="406"/>
    </location>
</feature>
<protein>
    <recommendedName>
        <fullName evidence="4">FtsX-like permease family protein</fullName>
    </recommendedName>
</protein>
<comment type="caution">
    <text evidence="2">The sequence shown here is derived from an EMBL/GenBank/DDBJ whole genome shotgun (WGS) entry which is preliminary data.</text>
</comment>
<accession>A0A4V4HPJ3</accession>
<feature type="transmembrane region" description="Helical" evidence="1">
    <location>
        <begin position="677"/>
        <end position="700"/>
    </location>
</feature>
<keyword evidence="1" id="KW-1133">Transmembrane helix</keyword>
<proteinExistence type="predicted"/>
<name>A0A4V4HPJ3_9ACTN</name>
<feature type="transmembrane region" description="Helical" evidence="1">
    <location>
        <begin position="712"/>
        <end position="736"/>
    </location>
</feature>
<dbReference type="RefSeq" id="WP_136528889.1">
    <property type="nucleotide sequence ID" value="NZ_STGX01000004.1"/>
</dbReference>